<reference evidence="2" key="2">
    <citation type="submission" date="2023-01" db="EMBL/GenBank/DDBJ databases">
        <authorList>
            <person name="Sun Q."/>
            <person name="Evtushenko L."/>
        </authorList>
    </citation>
    <scope>NUCLEOTIDE SEQUENCE</scope>
    <source>
        <strain evidence="2">VKM B-2347</strain>
    </source>
</reference>
<dbReference type="RefSeq" id="WP_271168443.1">
    <property type="nucleotide sequence ID" value="NZ_BSFI01000007.1"/>
</dbReference>
<evidence type="ECO:0000313" key="2">
    <source>
        <dbReference type="EMBL" id="GLK68219.1"/>
    </source>
</evidence>
<organism evidence="2 3">
    <name type="scientific">Hansschlegelia plantiphila</name>
    <dbReference type="NCBI Taxonomy" id="374655"/>
    <lineage>
        <taxon>Bacteria</taxon>
        <taxon>Pseudomonadati</taxon>
        <taxon>Pseudomonadota</taxon>
        <taxon>Alphaproteobacteria</taxon>
        <taxon>Hyphomicrobiales</taxon>
        <taxon>Methylopilaceae</taxon>
        <taxon>Hansschlegelia</taxon>
    </lineage>
</organism>
<dbReference type="EMBL" id="BSFI01000007">
    <property type="protein sequence ID" value="GLK68219.1"/>
    <property type="molecule type" value="Genomic_DNA"/>
</dbReference>
<evidence type="ECO:0000313" key="3">
    <source>
        <dbReference type="Proteomes" id="UP001143372"/>
    </source>
</evidence>
<dbReference type="Pfam" id="PF20589">
    <property type="entry name" value="DUF6790"/>
    <property type="match status" value="1"/>
</dbReference>
<reference evidence="2" key="1">
    <citation type="journal article" date="2014" name="Int. J. Syst. Evol. Microbiol.">
        <title>Complete genome sequence of Corynebacterium casei LMG S-19264T (=DSM 44701T), isolated from a smear-ripened cheese.</title>
        <authorList>
            <consortium name="US DOE Joint Genome Institute (JGI-PGF)"/>
            <person name="Walter F."/>
            <person name="Albersmeier A."/>
            <person name="Kalinowski J."/>
            <person name="Ruckert C."/>
        </authorList>
    </citation>
    <scope>NUCLEOTIDE SEQUENCE</scope>
    <source>
        <strain evidence="2">VKM B-2347</strain>
    </source>
</reference>
<protein>
    <submittedName>
        <fullName evidence="2">Uncharacterized protein</fullName>
    </submittedName>
</protein>
<sequence length="165" mass="17682">MATEDSIRFILTHIPSLTFCAALLIASIHDRTTPAASRYLSWILLLAVGVDGLWAGLFHVFAPETAARFIGWQVSPFQYEVGVADIALGAVAVASFWRPLDFKAAVVGYAAIFYAGVAIGHVRQMIEADDFAPGNAGLLLALTVLRVAVLVGLLVAARRSERSRA</sequence>
<keyword evidence="1" id="KW-0472">Membrane</keyword>
<proteinExistence type="predicted"/>
<dbReference type="AlphaFoldDB" id="A0A9W6J2R0"/>
<dbReference type="InterPro" id="IPR046740">
    <property type="entry name" value="DUF6790"/>
</dbReference>
<name>A0A9W6J2R0_9HYPH</name>
<evidence type="ECO:0000256" key="1">
    <source>
        <dbReference type="SAM" id="Phobius"/>
    </source>
</evidence>
<feature type="transmembrane region" description="Helical" evidence="1">
    <location>
        <begin position="138"/>
        <end position="157"/>
    </location>
</feature>
<comment type="caution">
    <text evidence="2">The sequence shown here is derived from an EMBL/GenBank/DDBJ whole genome shotgun (WGS) entry which is preliminary data.</text>
</comment>
<keyword evidence="1" id="KW-0812">Transmembrane</keyword>
<feature type="transmembrane region" description="Helical" evidence="1">
    <location>
        <begin position="77"/>
        <end position="97"/>
    </location>
</feature>
<dbReference type="Proteomes" id="UP001143372">
    <property type="component" value="Unassembled WGS sequence"/>
</dbReference>
<feature type="transmembrane region" description="Helical" evidence="1">
    <location>
        <begin position="39"/>
        <end position="57"/>
    </location>
</feature>
<feature type="transmembrane region" description="Helical" evidence="1">
    <location>
        <begin position="6"/>
        <end position="27"/>
    </location>
</feature>
<keyword evidence="3" id="KW-1185">Reference proteome</keyword>
<gene>
    <name evidence="2" type="ORF">GCM10008179_18570</name>
</gene>
<accession>A0A9W6J2R0</accession>
<feature type="transmembrane region" description="Helical" evidence="1">
    <location>
        <begin position="104"/>
        <end position="126"/>
    </location>
</feature>
<keyword evidence="1" id="KW-1133">Transmembrane helix</keyword>